<name>A0A2S7IR29_9BACT</name>
<dbReference type="Gene3D" id="1.10.443.10">
    <property type="entry name" value="Intergrase catalytic core"/>
    <property type="match status" value="1"/>
</dbReference>
<keyword evidence="6" id="KW-1185">Reference proteome</keyword>
<comment type="similarity">
    <text evidence="1">Belongs to the 'phage' integrase family.</text>
</comment>
<dbReference type="OrthoDB" id="1094492at2"/>
<evidence type="ECO:0000313" key="6">
    <source>
        <dbReference type="Proteomes" id="UP000239590"/>
    </source>
</evidence>
<reference evidence="6" key="1">
    <citation type="submission" date="2018-02" db="EMBL/GenBank/DDBJ databases">
        <title>Genome sequencing of Solimonas sp. HR-BB.</title>
        <authorList>
            <person name="Lee Y."/>
            <person name="Jeon C.O."/>
        </authorList>
    </citation>
    <scope>NUCLEOTIDE SEQUENCE [LARGE SCALE GENOMIC DNA]</scope>
    <source>
        <strain evidence="6">HR-U</strain>
    </source>
</reference>
<dbReference type="GO" id="GO:0003677">
    <property type="term" value="F:DNA binding"/>
    <property type="evidence" value="ECO:0007669"/>
    <property type="project" value="UniProtKB-KW"/>
</dbReference>
<keyword evidence="3" id="KW-0233">DNA recombination</keyword>
<keyword evidence="2" id="KW-0238">DNA-binding</keyword>
<dbReference type="PROSITE" id="PS51898">
    <property type="entry name" value="TYR_RECOMBINASE"/>
    <property type="match status" value="1"/>
</dbReference>
<proteinExistence type="inferred from homology"/>
<sequence length="452" mass="51927">MNTNKASYKISYDKTDDPKLVSVKLRVSYQRDRRRYALPLKTPLIISDSDFEKLVKYHESENRRTSEEIKNTYQLIKPFLDKAQRIIDEIEEFSFTEFKHLFYSEKKEEAPAAGVIDALVRSAALLDKNDQVGNADLRRNTATSIDRFMASLTKEQLKMLYKKDVKEGALPLLEFKHITPLFLEMYEAWMLRFGKAPKKKGEKPQPASISTVGIYVRQLRTMFNEAVQAKLISIDLYPFGKKGYTVPAAVNVKKALSKEDVLKIVNYRCEDNEDFQQRSRDLWVLSYLSNGMNLADICTLRCRDVDVDRATIQFIRRKTARNKKGNQQKIVANLFSESLEIINRWGNPKGAPDSYVFPFLDGGMTERRRKDVIKQVIKVTNKHVGIIAKSLGIADKVRTYEARHSFATILLKSGANLVFIKDSLGHSNLKTTQSYFGSFENDEAKEFLKSLL</sequence>
<dbReference type="InterPro" id="IPR013762">
    <property type="entry name" value="Integrase-like_cat_sf"/>
</dbReference>
<dbReference type="InterPro" id="IPR011010">
    <property type="entry name" value="DNA_brk_join_enz"/>
</dbReference>
<dbReference type="GO" id="GO:0006310">
    <property type="term" value="P:DNA recombination"/>
    <property type="evidence" value="ECO:0007669"/>
    <property type="project" value="UniProtKB-KW"/>
</dbReference>
<dbReference type="InterPro" id="IPR050090">
    <property type="entry name" value="Tyrosine_recombinase_XerCD"/>
</dbReference>
<dbReference type="Pfam" id="PF13102">
    <property type="entry name" value="Phage_int_SAM_5"/>
    <property type="match status" value="1"/>
</dbReference>
<dbReference type="Proteomes" id="UP000239590">
    <property type="component" value="Unassembled WGS sequence"/>
</dbReference>
<dbReference type="EMBL" id="PTRA01000001">
    <property type="protein sequence ID" value="PQA60142.1"/>
    <property type="molecule type" value="Genomic_DNA"/>
</dbReference>
<dbReference type="InterPro" id="IPR002104">
    <property type="entry name" value="Integrase_catalytic"/>
</dbReference>
<comment type="caution">
    <text evidence="5">The sequence shown here is derived from an EMBL/GenBank/DDBJ whole genome shotgun (WGS) entry which is preliminary data.</text>
</comment>
<feature type="domain" description="Tyr recombinase" evidence="4">
    <location>
        <begin position="251"/>
        <end position="448"/>
    </location>
</feature>
<dbReference type="GO" id="GO:0015074">
    <property type="term" value="P:DNA integration"/>
    <property type="evidence" value="ECO:0007669"/>
    <property type="project" value="InterPro"/>
</dbReference>
<dbReference type="SUPFAM" id="SSF56349">
    <property type="entry name" value="DNA breaking-rejoining enzymes"/>
    <property type="match status" value="1"/>
</dbReference>
<evidence type="ECO:0000256" key="3">
    <source>
        <dbReference type="ARBA" id="ARBA00023172"/>
    </source>
</evidence>
<evidence type="ECO:0000313" key="5">
    <source>
        <dbReference type="EMBL" id="PQA60142.1"/>
    </source>
</evidence>
<protein>
    <recommendedName>
        <fullName evidence="4">Tyr recombinase domain-containing protein</fullName>
    </recommendedName>
</protein>
<accession>A0A2S7IR29</accession>
<evidence type="ECO:0000256" key="1">
    <source>
        <dbReference type="ARBA" id="ARBA00008857"/>
    </source>
</evidence>
<dbReference type="RefSeq" id="WP_104712095.1">
    <property type="nucleotide sequence ID" value="NZ_PTRA01000001.1"/>
</dbReference>
<gene>
    <name evidence="5" type="ORF">C5O19_11145</name>
</gene>
<evidence type="ECO:0000259" key="4">
    <source>
        <dbReference type="PROSITE" id="PS51898"/>
    </source>
</evidence>
<dbReference type="PANTHER" id="PTHR30349:SF64">
    <property type="entry name" value="PROPHAGE INTEGRASE INTD-RELATED"/>
    <property type="match status" value="1"/>
</dbReference>
<dbReference type="Gene3D" id="1.10.150.130">
    <property type="match status" value="1"/>
</dbReference>
<dbReference type="InterPro" id="IPR010998">
    <property type="entry name" value="Integrase_recombinase_N"/>
</dbReference>
<evidence type="ECO:0000256" key="2">
    <source>
        <dbReference type="ARBA" id="ARBA00023125"/>
    </source>
</evidence>
<dbReference type="Pfam" id="PF00589">
    <property type="entry name" value="Phage_integrase"/>
    <property type="match status" value="1"/>
</dbReference>
<dbReference type="InterPro" id="IPR025269">
    <property type="entry name" value="SAM-like_dom"/>
</dbReference>
<dbReference type="PANTHER" id="PTHR30349">
    <property type="entry name" value="PHAGE INTEGRASE-RELATED"/>
    <property type="match status" value="1"/>
</dbReference>
<organism evidence="5 6">
    <name type="scientific">Siphonobacter curvatus</name>
    <dbReference type="NCBI Taxonomy" id="2094562"/>
    <lineage>
        <taxon>Bacteria</taxon>
        <taxon>Pseudomonadati</taxon>
        <taxon>Bacteroidota</taxon>
        <taxon>Cytophagia</taxon>
        <taxon>Cytophagales</taxon>
        <taxon>Cytophagaceae</taxon>
        <taxon>Siphonobacter</taxon>
    </lineage>
</organism>
<dbReference type="AlphaFoldDB" id="A0A2S7IR29"/>